<dbReference type="InterPro" id="IPR023393">
    <property type="entry name" value="START-like_dom_sf"/>
</dbReference>
<dbReference type="SUPFAM" id="SSF55961">
    <property type="entry name" value="Bet v1-like"/>
    <property type="match status" value="1"/>
</dbReference>
<comment type="caution">
    <text evidence="1">The sequence shown here is derived from an EMBL/GenBank/DDBJ whole genome shotgun (WGS) entry which is preliminary data.</text>
</comment>
<dbReference type="RefSeq" id="WP_377612876.1">
    <property type="nucleotide sequence ID" value="NZ_JBHUPA010000022.1"/>
</dbReference>
<proteinExistence type="predicted"/>
<organism evidence="1 2">
    <name type="scientific">Olivibacter jilunii</name>
    <dbReference type="NCBI Taxonomy" id="985016"/>
    <lineage>
        <taxon>Bacteria</taxon>
        <taxon>Pseudomonadati</taxon>
        <taxon>Bacteroidota</taxon>
        <taxon>Sphingobacteriia</taxon>
        <taxon>Sphingobacteriales</taxon>
        <taxon>Sphingobacteriaceae</taxon>
        <taxon>Olivibacter</taxon>
    </lineage>
</organism>
<evidence type="ECO:0008006" key="3">
    <source>
        <dbReference type="Google" id="ProtNLM"/>
    </source>
</evidence>
<gene>
    <name evidence="1" type="ORF">ACFS6J_22555</name>
</gene>
<dbReference type="EMBL" id="JBHUPA010000022">
    <property type="protein sequence ID" value="MFD2964599.1"/>
    <property type="molecule type" value="Genomic_DNA"/>
</dbReference>
<name>A0ABW6B800_9SPHI</name>
<reference evidence="2" key="1">
    <citation type="journal article" date="2019" name="Int. J. Syst. Evol. Microbiol.">
        <title>The Global Catalogue of Microorganisms (GCM) 10K type strain sequencing project: providing services to taxonomists for standard genome sequencing and annotation.</title>
        <authorList>
            <consortium name="The Broad Institute Genomics Platform"/>
            <consortium name="The Broad Institute Genome Sequencing Center for Infectious Disease"/>
            <person name="Wu L."/>
            <person name="Ma J."/>
        </authorList>
    </citation>
    <scope>NUCLEOTIDE SEQUENCE [LARGE SCALE GENOMIC DNA]</scope>
    <source>
        <strain evidence="2">KCTC 23098</strain>
    </source>
</reference>
<sequence length="162" mass="18802">MIEIKQTSGIYTLLNKQILPLSIDEAWSFFSAPKNLTKLTPTAMNFEITNGEYDEIYAGQIITYMVSVLPGMRTKWVTEITHVLAKTYFVDEQRFGPYALWHHEHHFKETDKGTLIHDKVVYKLPLGTVGRFVAGRFIESKLRTIFGYREAFLHRNFVQLNA</sequence>
<dbReference type="Proteomes" id="UP001597560">
    <property type="component" value="Unassembled WGS sequence"/>
</dbReference>
<accession>A0ABW6B800</accession>
<evidence type="ECO:0000313" key="2">
    <source>
        <dbReference type="Proteomes" id="UP001597560"/>
    </source>
</evidence>
<keyword evidence="2" id="KW-1185">Reference proteome</keyword>
<protein>
    <recommendedName>
        <fullName evidence="3">Ligand-binding SRPBCC domain-containing protein</fullName>
    </recommendedName>
</protein>
<dbReference type="CDD" id="cd07820">
    <property type="entry name" value="SRPBCC_3"/>
    <property type="match status" value="1"/>
</dbReference>
<dbReference type="Gene3D" id="3.30.530.20">
    <property type="match status" value="1"/>
</dbReference>
<evidence type="ECO:0000313" key="1">
    <source>
        <dbReference type="EMBL" id="MFD2964599.1"/>
    </source>
</evidence>